<evidence type="ECO:0000256" key="2">
    <source>
        <dbReference type="ARBA" id="ARBA00022525"/>
    </source>
</evidence>
<dbReference type="AlphaFoldDB" id="A0A3D4VB31"/>
<dbReference type="Pfam" id="PF17210">
    <property type="entry name" value="SdrD_B"/>
    <property type="match status" value="1"/>
</dbReference>
<dbReference type="InterPro" id="IPR013783">
    <property type="entry name" value="Ig-like_fold"/>
</dbReference>
<keyword evidence="3" id="KW-0732">Signal</keyword>
<accession>A0A3D4VB31</accession>
<dbReference type="InterPro" id="IPR033764">
    <property type="entry name" value="Sdr_B"/>
</dbReference>
<protein>
    <recommendedName>
        <fullName evidence="4">SD-repeat containing protein B domain-containing protein</fullName>
    </recommendedName>
</protein>
<reference evidence="5 6" key="1">
    <citation type="journal article" date="2018" name="Nat. Biotechnol.">
        <title>A standardized bacterial taxonomy based on genome phylogeny substantially revises the tree of life.</title>
        <authorList>
            <person name="Parks D.H."/>
            <person name="Chuvochina M."/>
            <person name="Waite D.W."/>
            <person name="Rinke C."/>
            <person name="Skarshewski A."/>
            <person name="Chaumeil P.A."/>
            <person name="Hugenholtz P."/>
        </authorList>
    </citation>
    <scope>NUCLEOTIDE SEQUENCE [LARGE SCALE GENOMIC DNA]</scope>
    <source>
        <strain evidence="5">UBA8844</strain>
    </source>
</reference>
<evidence type="ECO:0000313" key="6">
    <source>
        <dbReference type="Proteomes" id="UP000264071"/>
    </source>
</evidence>
<dbReference type="Proteomes" id="UP000264071">
    <property type="component" value="Unassembled WGS sequence"/>
</dbReference>
<evidence type="ECO:0000256" key="1">
    <source>
        <dbReference type="ARBA" id="ARBA00004613"/>
    </source>
</evidence>
<comment type="caution">
    <text evidence="5">The sequence shown here is derived from an EMBL/GenBank/DDBJ whole genome shotgun (WGS) entry which is preliminary data.</text>
</comment>
<sequence>MTAPIIPALAGPTSRRRDRTRALACGVLFGAATLGLAACDEAVAPSGKSADVAIRVYVDRDNSGDFSAADSGLAGVALSLAPVEAASGSAASATSVAGGLATFPQVAPGSYTVTLPTTAPAGAVLATTTVPRVVISATGQVRADDVRYGWLPATVSGRIFRDDDGNGAFNTGDTPGDGLYVVLRRGTTRVDSLLADAQGLYAFRFLAPGAYTVALENPATITYADGATRTVTVAAGATGTVNGIFTGALIVPIADARARAVGTSVAVVGNLVVRPGPFASGANSEIWVQDATGGIAAFSVPNADSAQYRLGDRLEITGVRSVFSAQSQITISRIRNLGAGTQVVPAAQSAAQANALTRDGQLVRVPNLTVVSIPTGTGAAFTVLATDAAGDTLQLRIAGVATGLSRASFTVGNRYNVTGVLTRFNAIAQLKIRDVGDLELGAAITPIGTVRASGANGTNYTVAGRITAPPGAFTSGTNNINSEIWVQDATGGIAVFSVPTADSATLKLGNTVEVTGSRSLFSAQLQLGTPTIARTGNGSVIAPVTVTGTEAASLARDGQLIRMSGFTVTTIATGTATAFTVTGTVSGVSMQVRVGGPLQGLTRANFTVGSTYTVTGILTQFNGTAQIKPRFASDVTP</sequence>
<dbReference type="GO" id="GO:0005576">
    <property type="term" value="C:extracellular region"/>
    <property type="evidence" value="ECO:0007669"/>
    <property type="project" value="UniProtKB-SubCell"/>
</dbReference>
<name>A0A3D4VB31_9BACT</name>
<gene>
    <name evidence="5" type="ORF">DGD08_10090</name>
</gene>
<evidence type="ECO:0000313" key="5">
    <source>
        <dbReference type="EMBL" id="HCT57537.1"/>
    </source>
</evidence>
<dbReference type="EMBL" id="DPIY01000009">
    <property type="protein sequence ID" value="HCT57537.1"/>
    <property type="molecule type" value="Genomic_DNA"/>
</dbReference>
<organism evidence="5 6">
    <name type="scientific">Gemmatimonas aurantiaca</name>
    <dbReference type="NCBI Taxonomy" id="173480"/>
    <lineage>
        <taxon>Bacteria</taxon>
        <taxon>Pseudomonadati</taxon>
        <taxon>Gemmatimonadota</taxon>
        <taxon>Gemmatimonadia</taxon>
        <taxon>Gemmatimonadales</taxon>
        <taxon>Gemmatimonadaceae</taxon>
        <taxon>Gemmatimonas</taxon>
    </lineage>
</organism>
<proteinExistence type="predicted"/>
<keyword evidence="2" id="KW-0964">Secreted</keyword>
<feature type="domain" description="SD-repeat containing protein B" evidence="4">
    <location>
        <begin position="157"/>
        <end position="224"/>
    </location>
</feature>
<evidence type="ECO:0000259" key="4">
    <source>
        <dbReference type="Pfam" id="PF17210"/>
    </source>
</evidence>
<evidence type="ECO:0000256" key="3">
    <source>
        <dbReference type="ARBA" id="ARBA00022729"/>
    </source>
</evidence>
<dbReference type="SUPFAM" id="SSF117074">
    <property type="entry name" value="Hypothetical protein PA1324"/>
    <property type="match status" value="2"/>
</dbReference>
<dbReference type="Gene3D" id="2.60.40.10">
    <property type="entry name" value="Immunoglobulins"/>
    <property type="match status" value="2"/>
</dbReference>
<comment type="subcellular location">
    <subcellularLocation>
        <location evidence="1">Secreted</location>
    </subcellularLocation>
</comment>